<keyword evidence="3" id="KW-1185">Reference proteome</keyword>
<name>A0A060NPP3_9BURK</name>
<dbReference type="AlphaFoldDB" id="A0A060NPP3"/>
<gene>
    <name evidence="2" type="ORF">SMCB_2323</name>
</gene>
<organism evidence="2 3">
    <name type="scientific">Serpentinimonas maccroryi</name>
    <dbReference type="NCBI Taxonomy" id="1458426"/>
    <lineage>
        <taxon>Bacteria</taxon>
        <taxon>Pseudomonadati</taxon>
        <taxon>Pseudomonadota</taxon>
        <taxon>Betaproteobacteria</taxon>
        <taxon>Burkholderiales</taxon>
        <taxon>Comamonadaceae</taxon>
        <taxon>Serpentinimonas</taxon>
    </lineage>
</organism>
<sequence>MTALKTQLAASVRRSAQPELGAESASKAPPTLAPKADASADTRPARAPRAAPKPRAPAPVQPQPDASASASTPRSSAGELFPQRVWPD</sequence>
<feature type="compositionally biased region" description="Low complexity" evidence="1">
    <location>
        <begin position="63"/>
        <end position="77"/>
    </location>
</feature>
<evidence type="ECO:0000313" key="2">
    <source>
        <dbReference type="EMBL" id="BAO84551.1"/>
    </source>
</evidence>
<protein>
    <submittedName>
        <fullName evidence="2">Predicted phosphatase homologous to the C-terminal domain of histone macroH2A1</fullName>
    </submittedName>
</protein>
<evidence type="ECO:0000313" key="3">
    <source>
        <dbReference type="Proteomes" id="UP000066014"/>
    </source>
</evidence>
<dbReference type="EMBL" id="AP014569">
    <property type="protein sequence ID" value="BAO84551.1"/>
    <property type="molecule type" value="Genomic_DNA"/>
</dbReference>
<dbReference type="HOGENOM" id="CLU_2463746_0_0_4"/>
<dbReference type="RefSeq" id="WP_045537159.1">
    <property type="nucleotide sequence ID" value="NZ_AP014569.1"/>
</dbReference>
<proteinExistence type="predicted"/>
<accession>A0A060NPP3</accession>
<evidence type="ECO:0000256" key="1">
    <source>
        <dbReference type="SAM" id="MobiDB-lite"/>
    </source>
</evidence>
<feature type="region of interest" description="Disordered" evidence="1">
    <location>
        <begin position="1"/>
        <end position="88"/>
    </location>
</feature>
<dbReference type="KEGG" id="cbab:SMCB_2323"/>
<dbReference type="STRING" id="1458426.SMCB_2323"/>
<reference evidence="2 3" key="1">
    <citation type="journal article" date="2014" name="Nat. Commun.">
        <title>Physiological and genomic features of highly alkaliphilic hydrogen-utilizing Betaproteobacteria from a continental serpentinizing site.</title>
        <authorList>
            <person name="Suzuki S."/>
            <person name="Kuenen J.G."/>
            <person name="Schipper K."/>
            <person name="van der Velde S."/>
            <person name="Ishii S."/>
            <person name="Wu A."/>
            <person name="Sorokin D.Y."/>
            <person name="Tenney A."/>
            <person name="Meng X.Y."/>
            <person name="Morrill P.L."/>
            <person name="Kamagata Y."/>
            <person name="Muyzer G."/>
            <person name="Nealson K.H."/>
        </authorList>
    </citation>
    <scope>NUCLEOTIDE SEQUENCE [LARGE SCALE GENOMIC DNA]</scope>
    <source>
        <strain evidence="2 3">B1</strain>
    </source>
</reference>
<dbReference type="Proteomes" id="UP000066014">
    <property type="component" value="Chromosome"/>
</dbReference>